<proteinExistence type="predicted"/>
<feature type="domain" description="Glyoxalase-like" evidence="1">
    <location>
        <begin position="11"/>
        <end position="124"/>
    </location>
</feature>
<dbReference type="InterPro" id="IPR041581">
    <property type="entry name" value="Glyoxalase_6"/>
</dbReference>
<reference evidence="2 3" key="1">
    <citation type="journal article" date="2019" name="Int. J. Syst. Evol. Microbiol.">
        <title>The Global Catalogue of Microorganisms (GCM) 10K type strain sequencing project: providing services to taxonomists for standard genome sequencing and annotation.</title>
        <authorList>
            <consortium name="The Broad Institute Genomics Platform"/>
            <consortium name="The Broad Institute Genome Sequencing Center for Infectious Disease"/>
            <person name="Wu L."/>
            <person name="Ma J."/>
        </authorList>
    </citation>
    <scope>NUCLEOTIDE SEQUENCE [LARGE SCALE GENOMIC DNA]</scope>
    <source>
        <strain evidence="2 3">JCM 15503</strain>
    </source>
</reference>
<dbReference type="Pfam" id="PF18029">
    <property type="entry name" value="Glyoxalase_6"/>
    <property type="match status" value="1"/>
</dbReference>
<name>A0ABN1JQY5_9BURK</name>
<comment type="caution">
    <text evidence="2">The sequence shown here is derived from an EMBL/GenBank/DDBJ whole genome shotgun (WGS) entry which is preliminary data.</text>
</comment>
<evidence type="ECO:0000313" key="2">
    <source>
        <dbReference type="EMBL" id="GAA0744879.1"/>
    </source>
</evidence>
<evidence type="ECO:0000313" key="3">
    <source>
        <dbReference type="Proteomes" id="UP001500279"/>
    </source>
</evidence>
<keyword evidence="3" id="KW-1185">Reference proteome</keyword>
<evidence type="ECO:0000259" key="1">
    <source>
        <dbReference type="Pfam" id="PF18029"/>
    </source>
</evidence>
<dbReference type="InterPro" id="IPR029068">
    <property type="entry name" value="Glyas_Bleomycin-R_OHBP_Dase"/>
</dbReference>
<dbReference type="EMBL" id="BAAAEW010000004">
    <property type="protein sequence ID" value="GAA0744879.1"/>
    <property type="molecule type" value="Genomic_DNA"/>
</dbReference>
<gene>
    <name evidence="2" type="ORF">GCM10009107_10880</name>
</gene>
<accession>A0ABN1JQY5</accession>
<sequence>MSLKTKPGAVIFAKQLERMATFYSEVLLLPVTHADGDHMVLESDVFQLVMHAIPRQIADTIAISDPPAIREETPIKLFFPVASLADARARAALRGGQLNPSSHEWTARGFRACDGHDPEGNVLQLREPAP</sequence>
<protein>
    <submittedName>
        <fullName evidence="2">Glyoxalase/bleomycin resistance/dioxygenase family protein</fullName>
    </submittedName>
</protein>
<dbReference type="Proteomes" id="UP001500279">
    <property type="component" value="Unassembled WGS sequence"/>
</dbReference>
<organism evidence="2 3">
    <name type="scientific">Ideonella azotifigens</name>
    <dbReference type="NCBI Taxonomy" id="513160"/>
    <lineage>
        <taxon>Bacteria</taxon>
        <taxon>Pseudomonadati</taxon>
        <taxon>Pseudomonadota</taxon>
        <taxon>Betaproteobacteria</taxon>
        <taxon>Burkholderiales</taxon>
        <taxon>Sphaerotilaceae</taxon>
        <taxon>Ideonella</taxon>
    </lineage>
</organism>
<dbReference type="RefSeq" id="WP_141291909.1">
    <property type="nucleotide sequence ID" value="NZ_BAAAEW010000004.1"/>
</dbReference>
<dbReference type="SUPFAM" id="SSF54593">
    <property type="entry name" value="Glyoxalase/Bleomycin resistance protein/Dihydroxybiphenyl dioxygenase"/>
    <property type="match status" value="1"/>
</dbReference>
<dbReference type="Gene3D" id="3.10.180.10">
    <property type="entry name" value="2,3-Dihydroxybiphenyl 1,2-Dioxygenase, domain 1"/>
    <property type="match status" value="1"/>
</dbReference>